<organism evidence="2 3">
    <name type="scientific">Cymbomonas tetramitiformis</name>
    <dbReference type="NCBI Taxonomy" id="36881"/>
    <lineage>
        <taxon>Eukaryota</taxon>
        <taxon>Viridiplantae</taxon>
        <taxon>Chlorophyta</taxon>
        <taxon>Pyramimonadophyceae</taxon>
        <taxon>Pyramimonadales</taxon>
        <taxon>Pyramimonadaceae</taxon>
        <taxon>Cymbomonas</taxon>
    </lineage>
</organism>
<sequence length="140" mass="15119">MGDLSLDEQALQSQLDKLDEQEAQSIEATEQDRLRQTASTTASVADDSVADEIEDEEIIVKEKKKRQVAQNSQSASASPQQVSELPGDDDVEEEDIKEQEEDSEAISELVDPLVQVALSGKGGKGSGIALPEDSLDAFMK</sequence>
<comment type="caution">
    <text evidence="2">The sequence shown here is derived from an EMBL/GenBank/DDBJ whole genome shotgun (WGS) entry which is preliminary data.</text>
</comment>
<feature type="region of interest" description="Disordered" evidence="1">
    <location>
        <begin position="1"/>
        <end position="50"/>
    </location>
</feature>
<proteinExistence type="predicted"/>
<dbReference type="EMBL" id="LGRX02019747">
    <property type="protein sequence ID" value="KAK3258184.1"/>
    <property type="molecule type" value="Genomic_DNA"/>
</dbReference>
<feature type="region of interest" description="Disordered" evidence="1">
    <location>
        <begin position="63"/>
        <end position="140"/>
    </location>
</feature>
<evidence type="ECO:0000313" key="2">
    <source>
        <dbReference type="EMBL" id="KAK3258184.1"/>
    </source>
</evidence>
<reference evidence="2 3" key="1">
    <citation type="journal article" date="2015" name="Genome Biol. Evol.">
        <title>Comparative Genomics of a Bacterivorous Green Alga Reveals Evolutionary Causalities and Consequences of Phago-Mixotrophic Mode of Nutrition.</title>
        <authorList>
            <person name="Burns J.A."/>
            <person name="Paasch A."/>
            <person name="Narechania A."/>
            <person name="Kim E."/>
        </authorList>
    </citation>
    <scope>NUCLEOTIDE SEQUENCE [LARGE SCALE GENOMIC DNA]</scope>
    <source>
        <strain evidence="2 3">PLY_AMNH</strain>
    </source>
</reference>
<evidence type="ECO:0000313" key="3">
    <source>
        <dbReference type="Proteomes" id="UP001190700"/>
    </source>
</evidence>
<dbReference type="Proteomes" id="UP001190700">
    <property type="component" value="Unassembled WGS sequence"/>
</dbReference>
<evidence type="ECO:0000256" key="1">
    <source>
        <dbReference type="SAM" id="MobiDB-lite"/>
    </source>
</evidence>
<keyword evidence="3" id="KW-1185">Reference proteome</keyword>
<protein>
    <submittedName>
        <fullName evidence="2">Uncharacterized protein</fullName>
    </submittedName>
</protein>
<name>A0AAE0KRX0_9CHLO</name>
<feature type="compositionally biased region" description="Acidic residues" evidence="1">
    <location>
        <begin position="86"/>
        <end position="105"/>
    </location>
</feature>
<dbReference type="AlphaFoldDB" id="A0AAE0KRX0"/>
<accession>A0AAE0KRX0</accession>
<feature type="compositionally biased region" description="Low complexity" evidence="1">
    <location>
        <begin position="68"/>
        <end position="83"/>
    </location>
</feature>
<gene>
    <name evidence="2" type="ORF">CYMTET_32761</name>
</gene>